<dbReference type="InterPro" id="IPR008767">
    <property type="entry name" value="Phage_SPP1_head-tail_adaptor"/>
</dbReference>
<dbReference type="Pfam" id="PF05521">
    <property type="entry name" value="Phage_HCP"/>
    <property type="match status" value="1"/>
</dbReference>
<dbReference type="AlphaFoldDB" id="A0A245ZD44"/>
<dbReference type="Gene3D" id="2.40.10.270">
    <property type="entry name" value="Bacteriophage SPP1 head-tail adaptor protein"/>
    <property type="match status" value="1"/>
</dbReference>
<dbReference type="InterPro" id="IPR038666">
    <property type="entry name" value="SSP1_head-tail_sf"/>
</dbReference>
<sequence length="110" mass="12054">MTVSAGELRHRIDIVRSAKTPTGRGGFTETVATIAGNVAAKVEGLTGTEAVKEKVLRGVRVYRLTIRWRPGILTSDRISYSGDPEPLNIRSAVDLDGRRRWLVIHADTEA</sequence>
<dbReference type="EMBL" id="NBBI01000013">
    <property type="protein sequence ID" value="OWK27576.1"/>
    <property type="molecule type" value="Genomic_DNA"/>
</dbReference>
<gene>
    <name evidence="1" type="ORF">SPDO_32590</name>
</gene>
<organism evidence="1 2">
    <name type="scientific">Sphingomonas dokdonensis</name>
    <dbReference type="NCBI Taxonomy" id="344880"/>
    <lineage>
        <taxon>Bacteria</taxon>
        <taxon>Pseudomonadati</taxon>
        <taxon>Pseudomonadota</taxon>
        <taxon>Alphaproteobacteria</taxon>
        <taxon>Sphingomonadales</taxon>
        <taxon>Sphingomonadaceae</taxon>
        <taxon>Sphingomonas</taxon>
    </lineage>
</organism>
<evidence type="ECO:0000313" key="1">
    <source>
        <dbReference type="EMBL" id="OWK27576.1"/>
    </source>
</evidence>
<dbReference type="OrthoDB" id="7579709at2"/>
<dbReference type="Proteomes" id="UP000197290">
    <property type="component" value="Unassembled WGS sequence"/>
</dbReference>
<protein>
    <submittedName>
        <fullName evidence="1">Phage head-tail joining protein</fullName>
    </submittedName>
</protein>
<keyword evidence="2" id="KW-1185">Reference proteome</keyword>
<name>A0A245ZD44_9SPHN</name>
<proteinExistence type="predicted"/>
<comment type="caution">
    <text evidence="1">The sequence shown here is derived from an EMBL/GenBank/DDBJ whole genome shotgun (WGS) entry which is preliminary data.</text>
</comment>
<dbReference type="RefSeq" id="WP_088368560.1">
    <property type="nucleotide sequence ID" value="NZ_NBBI01000013.1"/>
</dbReference>
<evidence type="ECO:0000313" key="2">
    <source>
        <dbReference type="Proteomes" id="UP000197290"/>
    </source>
</evidence>
<accession>A0A245ZD44</accession>
<reference evidence="1 2" key="1">
    <citation type="submission" date="2017-03" db="EMBL/GenBank/DDBJ databases">
        <title>Genome sequence of Sphingomonas dokdonensis DSM 21029.</title>
        <authorList>
            <person name="Poehlein A."/>
            <person name="Wuebbeler J.H."/>
            <person name="Steinbuechel A."/>
            <person name="Daniel R."/>
        </authorList>
    </citation>
    <scope>NUCLEOTIDE SEQUENCE [LARGE SCALE GENOMIC DNA]</scope>
    <source>
        <strain evidence="1 2">DSM 21029</strain>
    </source>
</reference>